<dbReference type="EMBL" id="CP137852">
    <property type="protein sequence ID" value="WPB83543.1"/>
    <property type="molecule type" value="Genomic_DNA"/>
</dbReference>
<dbReference type="InterPro" id="IPR029068">
    <property type="entry name" value="Glyas_Bleomycin-R_OHBP_Dase"/>
</dbReference>
<organism evidence="2 3">
    <name type="scientific">Sediminicoccus rosea</name>
    <dbReference type="NCBI Taxonomy" id="1225128"/>
    <lineage>
        <taxon>Bacteria</taxon>
        <taxon>Pseudomonadati</taxon>
        <taxon>Pseudomonadota</taxon>
        <taxon>Alphaproteobacteria</taxon>
        <taxon>Acetobacterales</taxon>
        <taxon>Roseomonadaceae</taxon>
        <taxon>Sediminicoccus</taxon>
    </lineage>
</organism>
<dbReference type="InterPro" id="IPR028973">
    <property type="entry name" value="PhnB-like"/>
</dbReference>
<sequence length="161" mass="17445">MSDPTPKNTVCLWFDREAEAAARFYAATFPDSHVRAVHRAPADYPSGKAGDVLTVEFTVAGIPCIGLNGGPAFPHSEAFSFQIATDDQAETDRYWDAILAHGGQESACGWCKDRWGINWQITPRVLTEALAAGGDAARRVFAAMMTMRKLDVAAIEAARRG</sequence>
<dbReference type="Gene3D" id="3.10.180.10">
    <property type="entry name" value="2,3-Dihydroxybiphenyl 1,2-Dioxygenase, domain 1"/>
    <property type="match status" value="1"/>
</dbReference>
<accession>A0ABZ0PDU2</accession>
<dbReference type="Pfam" id="PF06983">
    <property type="entry name" value="3-dmu-9_3-mt"/>
    <property type="match status" value="1"/>
</dbReference>
<evidence type="ECO:0000313" key="3">
    <source>
        <dbReference type="Proteomes" id="UP001305521"/>
    </source>
</evidence>
<dbReference type="InterPro" id="IPR009725">
    <property type="entry name" value="3_dmu_93_MTrfase"/>
</dbReference>
<dbReference type="PIRSF" id="PIRSF021700">
    <property type="entry name" value="3_dmu_93_MTrfase"/>
    <property type="match status" value="1"/>
</dbReference>
<dbReference type="CDD" id="cd06588">
    <property type="entry name" value="PhnB_like"/>
    <property type="match status" value="1"/>
</dbReference>
<dbReference type="Proteomes" id="UP001305521">
    <property type="component" value="Chromosome"/>
</dbReference>
<name>A0ABZ0PDU2_9PROT</name>
<dbReference type="PANTHER" id="PTHR33990">
    <property type="entry name" value="PROTEIN YJDN-RELATED"/>
    <property type="match status" value="1"/>
</dbReference>
<dbReference type="RefSeq" id="WP_318647518.1">
    <property type="nucleotide sequence ID" value="NZ_CP137852.1"/>
</dbReference>
<dbReference type="PANTHER" id="PTHR33990:SF2">
    <property type="entry name" value="PHNB-LIKE DOMAIN-CONTAINING PROTEIN"/>
    <property type="match status" value="1"/>
</dbReference>
<reference evidence="2 3" key="1">
    <citation type="submission" date="2023-11" db="EMBL/GenBank/DDBJ databases">
        <title>Arctic aerobic anoxygenic photoheterotroph Sediminicoccus rosea KRV36 adapts its photosynthesis to long days of polar summer.</title>
        <authorList>
            <person name="Tomasch J."/>
            <person name="Kopejtka K."/>
            <person name="Bily T."/>
            <person name="Gardiner A.T."/>
            <person name="Gardian Z."/>
            <person name="Shivaramu S."/>
            <person name="Koblizek M."/>
            <person name="Engelhardt F."/>
            <person name="Kaftan D."/>
        </authorList>
    </citation>
    <scope>NUCLEOTIDE SEQUENCE [LARGE SCALE GENOMIC DNA]</scope>
    <source>
        <strain evidence="2 3">R-30</strain>
    </source>
</reference>
<keyword evidence="3" id="KW-1185">Reference proteome</keyword>
<dbReference type="SUPFAM" id="SSF54593">
    <property type="entry name" value="Glyoxalase/Bleomycin resistance protein/Dihydroxybiphenyl dioxygenase"/>
    <property type="match status" value="1"/>
</dbReference>
<gene>
    <name evidence="2" type="ORF">R9Z33_15685</name>
</gene>
<evidence type="ECO:0000313" key="2">
    <source>
        <dbReference type="EMBL" id="WPB83543.1"/>
    </source>
</evidence>
<evidence type="ECO:0000259" key="1">
    <source>
        <dbReference type="Pfam" id="PF06983"/>
    </source>
</evidence>
<protein>
    <submittedName>
        <fullName evidence="2">VOC family protein</fullName>
    </submittedName>
</protein>
<proteinExistence type="predicted"/>
<feature type="domain" description="PhnB-like" evidence="1">
    <location>
        <begin position="7"/>
        <end position="122"/>
    </location>
</feature>